<evidence type="ECO:0000256" key="2">
    <source>
        <dbReference type="ARBA" id="ARBA00023125"/>
    </source>
</evidence>
<dbReference type="Proteomes" id="UP000183315">
    <property type="component" value="Unassembled WGS sequence"/>
</dbReference>
<keyword evidence="8" id="KW-1185">Reference proteome</keyword>
<gene>
    <name evidence="7" type="ORF">SAMN05421637_0830</name>
</gene>
<dbReference type="PANTHER" id="PTHR30055">
    <property type="entry name" value="HTH-TYPE TRANSCRIPTIONAL REGULATOR RUTR"/>
    <property type="match status" value="1"/>
</dbReference>
<dbReference type="Pfam" id="PF00440">
    <property type="entry name" value="TetR_N"/>
    <property type="match status" value="1"/>
</dbReference>
<dbReference type="EMBL" id="FNZI01000002">
    <property type="protein sequence ID" value="SEJ11598.1"/>
    <property type="molecule type" value="Genomic_DNA"/>
</dbReference>
<evidence type="ECO:0000313" key="8">
    <source>
        <dbReference type="Proteomes" id="UP000183315"/>
    </source>
</evidence>
<dbReference type="GO" id="GO:0003700">
    <property type="term" value="F:DNA-binding transcription factor activity"/>
    <property type="evidence" value="ECO:0007669"/>
    <property type="project" value="TreeGrafter"/>
</dbReference>
<evidence type="ECO:0000256" key="3">
    <source>
        <dbReference type="ARBA" id="ARBA00023163"/>
    </source>
</evidence>
<keyword evidence="3" id="KW-0804">Transcription</keyword>
<evidence type="ECO:0000256" key="1">
    <source>
        <dbReference type="ARBA" id="ARBA00023015"/>
    </source>
</evidence>
<dbReference type="InterPro" id="IPR011075">
    <property type="entry name" value="TetR_C"/>
</dbReference>
<sequence length="255" mass="27571">MPAPIEALAIVSGRRSWQSHLTEAGQTPRAPPHPNRDATETLPKRSVPYGRAMAPAPHAATPAGRPTDEELSRRILDVGLDLLHEHGYAALRVEHVAKAAGCGKAAIYRRHADKAALVAAIVLAHVEVGECPDTGSVRDDLLEHALQNQRNQEGKGVAAGRAMSAILEPEVFALIWDSLFLVRRRHGERILDRAITRGELPSDVDPDVILDAVSGLTLLRHAIEGVRVEPRQYLALIDALLASPPRLLHASEGTD</sequence>
<keyword evidence="1" id="KW-0805">Transcription regulation</keyword>
<keyword evidence="2 4" id="KW-0238">DNA-binding</keyword>
<dbReference type="PANTHER" id="PTHR30055:SF148">
    <property type="entry name" value="TETR-FAMILY TRANSCRIPTIONAL REGULATOR"/>
    <property type="match status" value="1"/>
</dbReference>
<evidence type="ECO:0000259" key="6">
    <source>
        <dbReference type="PROSITE" id="PS50977"/>
    </source>
</evidence>
<dbReference type="InterPro" id="IPR001647">
    <property type="entry name" value="HTH_TetR"/>
</dbReference>
<dbReference type="SUPFAM" id="SSF46689">
    <property type="entry name" value="Homeodomain-like"/>
    <property type="match status" value="1"/>
</dbReference>
<dbReference type="SUPFAM" id="SSF48498">
    <property type="entry name" value="Tetracyclin repressor-like, C-terminal domain"/>
    <property type="match status" value="1"/>
</dbReference>
<dbReference type="eggNOG" id="COG1309">
    <property type="taxonomic scope" value="Bacteria"/>
</dbReference>
<dbReference type="Pfam" id="PF16859">
    <property type="entry name" value="TetR_C_11"/>
    <property type="match status" value="1"/>
</dbReference>
<proteinExistence type="predicted"/>
<dbReference type="GO" id="GO:0000976">
    <property type="term" value="F:transcription cis-regulatory region binding"/>
    <property type="evidence" value="ECO:0007669"/>
    <property type="project" value="TreeGrafter"/>
</dbReference>
<evidence type="ECO:0000256" key="5">
    <source>
        <dbReference type="SAM" id="MobiDB-lite"/>
    </source>
</evidence>
<protein>
    <submittedName>
        <fullName evidence="7">Transcriptional regulator, TetR family</fullName>
    </submittedName>
</protein>
<name>A0A1H6W3S7_9MICO</name>
<organism evidence="7 8">
    <name type="scientific">Demequina mangrovi</name>
    <dbReference type="NCBI Taxonomy" id="1043493"/>
    <lineage>
        <taxon>Bacteria</taxon>
        <taxon>Bacillati</taxon>
        <taxon>Actinomycetota</taxon>
        <taxon>Actinomycetes</taxon>
        <taxon>Micrococcales</taxon>
        <taxon>Demequinaceae</taxon>
        <taxon>Demequina</taxon>
    </lineage>
</organism>
<evidence type="ECO:0000256" key="4">
    <source>
        <dbReference type="PROSITE-ProRule" id="PRU00335"/>
    </source>
</evidence>
<reference evidence="8" key="1">
    <citation type="submission" date="2016-10" db="EMBL/GenBank/DDBJ databases">
        <authorList>
            <person name="Varghese N."/>
        </authorList>
    </citation>
    <scope>NUCLEOTIDE SEQUENCE [LARGE SCALE GENOMIC DNA]</scope>
    <source>
        <strain evidence="8">DSM 24868</strain>
    </source>
</reference>
<dbReference type="STRING" id="1043493.SAMN05421637_0830"/>
<accession>A0A1H6W3S7</accession>
<feature type="compositionally biased region" description="Low complexity" evidence="5">
    <location>
        <begin position="50"/>
        <end position="65"/>
    </location>
</feature>
<feature type="DNA-binding region" description="H-T-H motif" evidence="4">
    <location>
        <begin position="92"/>
        <end position="111"/>
    </location>
</feature>
<dbReference type="InterPro" id="IPR036271">
    <property type="entry name" value="Tet_transcr_reg_TetR-rel_C_sf"/>
</dbReference>
<evidence type="ECO:0000313" key="7">
    <source>
        <dbReference type="EMBL" id="SEJ11598.1"/>
    </source>
</evidence>
<feature type="domain" description="HTH tetR-type" evidence="6">
    <location>
        <begin position="69"/>
        <end position="129"/>
    </location>
</feature>
<feature type="region of interest" description="Disordered" evidence="5">
    <location>
        <begin position="17"/>
        <end position="68"/>
    </location>
</feature>
<dbReference type="Gene3D" id="1.10.10.60">
    <property type="entry name" value="Homeodomain-like"/>
    <property type="match status" value="1"/>
</dbReference>
<dbReference type="PROSITE" id="PS50977">
    <property type="entry name" value="HTH_TETR_2"/>
    <property type="match status" value="1"/>
</dbReference>
<dbReference type="InterPro" id="IPR009057">
    <property type="entry name" value="Homeodomain-like_sf"/>
</dbReference>
<feature type="compositionally biased region" description="Basic and acidic residues" evidence="5">
    <location>
        <begin position="34"/>
        <end position="43"/>
    </location>
</feature>
<dbReference type="InterPro" id="IPR050109">
    <property type="entry name" value="HTH-type_TetR-like_transc_reg"/>
</dbReference>
<dbReference type="AlphaFoldDB" id="A0A1H6W3S7"/>
<dbReference type="Gene3D" id="1.10.357.10">
    <property type="entry name" value="Tetracycline Repressor, domain 2"/>
    <property type="match status" value="1"/>
</dbReference>
<dbReference type="PRINTS" id="PR00455">
    <property type="entry name" value="HTHTETR"/>
</dbReference>